<dbReference type="AlphaFoldDB" id="A0A1M6WYD1"/>
<feature type="region of interest" description="Disordered" evidence="1">
    <location>
        <begin position="394"/>
        <end position="419"/>
    </location>
</feature>
<dbReference type="PANTHER" id="PTHR47691">
    <property type="entry name" value="REGULATOR-RELATED"/>
    <property type="match status" value="1"/>
</dbReference>
<reference evidence="3 4" key="1">
    <citation type="submission" date="2016-11" db="EMBL/GenBank/DDBJ databases">
        <authorList>
            <person name="Jaros S."/>
            <person name="Januszkiewicz K."/>
            <person name="Wedrychowicz H."/>
        </authorList>
    </citation>
    <scope>NUCLEOTIDE SEQUENCE [LARGE SCALE GENOMIC DNA]</scope>
    <source>
        <strain evidence="3 4">CGMCC 4.5723</strain>
    </source>
</reference>
<organism evidence="3 4">
    <name type="scientific">Nocardiopsis flavescens</name>
    <dbReference type="NCBI Taxonomy" id="758803"/>
    <lineage>
        <taxon>Bacteria</taxon>
        <taxon>Bacillati</taxon>
        <taxon>Actinomycetota</taxon>
        <taxon>Actinomycetes</taxon>
        <taxon>Streptosporangiales</taxon>
        <taxon>Nocardiopsidaceae</taxon>
        <taxon>Nocardiopsis</taxon>
    </lineage>
</organism>
<dbReference type="InterPro" id="IPR027417">
    <property type="entry name" value="P-loop_NTPase"/>
</dbReference>
<name>A0A1M6WYD1_9ACTN</name>
<dbReference type="Pfam" id="PF13176">
    <property type="entry name" value="TPR_7"/>
    <property type="match status" value="1"/>
</dbReference>
<proteinExistence type="predicted"/>
<protein>
    <submittedName>
        <fullName evidence="3">Tetratricopeptide (TPR) repeat</fullName>
    </submittedName>
</protein>
<dbReference type="SUPFAM" id="SSF48452">
    <property type="entry name" value="TPR-like"/>
    <property type="match status" value="1"/>
</dbReference>
<evidence type="ECO:0000313" key="3">
    <source>
        <dbReference type="EMBL" id="SHK98599.1"/>
    </source>
</evidence>
<evidence type="ECO:0000313" key="4">
    <source>
        <dbReference type="Proteomes" id="UP000184452"/>
    </source>
</evidence>
<dbReference type="SMART" id="SM00028">
    <property type="entry name" value="TPR"/>
    <property type="match status" value="3"/>
</dbReference>
<feature type="domain" description="Orc1-like AAA ATPase" evidence="2">
    <location>
        <begin position="68"/>
        <end position="206"/>
    </location>
</feature>
<dbReference type="Gene3D" id="1.25.40.10">
    <property type="entry name" value="Tetratricopeptide repeat domain"/>
    <property type="match status" value="1"/>
</dbReference>
<dbReference type="STRING" id="758803.SAMN05421803_1551"/>
<dbReference type="Gene3D" id="3.40.50.300">
    <property type="entry name" value="P-loop containing nucleotide triphosphate hydrolases"/>
    <property type="match status" value="1"/>
</dbReference>
<dbReference type="InterPro" id="IPR041664">
    <property type="entry name" value="AAA_16"/>
</dbReference>
<dbReference type="EMBL" id="FQZK01000055">
    <property type="protein sequence ID" value="SHK98599.1"/>
    <property type="molecule type" value="Genomic_DNA"/>
</dbReference>
<dbReference type="Pfam" id="PF13191">
    <property type="entry name" value="AAA_16"/>
    <property type="match status" value="1"/>
</dbReference>
<dbReference type="Pfam" id="PF13424">
    <property type="entry name" value="TPR_12"/>
    <property type="match status" value="1"/>
</dbReference>
<dbReference type="InterPro" id="IPR011990">
    <property type="entry name" value="TPR-like_helical_dom_sf"/>
</dbReference>
<gene>
    <name evidence="3" type="ORF">SAMN05421803_1551</name>
</gene>
<keyword evidence="4" id="KW-1185">Reference proteome</keyword>
<sequence length="660" mass="70835">MGWKREPEGTTNTVTGDVSGTVAQAQKIEGGVGNTTMHNATTVTHNTVVQQERGLPTALQGLPPLVGEFVGREEQLHELLDFLDPARTAGGTSGSGAVVVSAVAGMGGIGKTALAVRAAHQAWEQGWFSGYLFVDLHGYTPGTDPLTGTAALDALLRQTGADLEEMPPDTAERAVFYRSALADLAGADEQRRPVLVVADNAHRADQVRPLLPGPGGHRLLVTSREALALDGHSPVRLDTLDPDDAVELLRSRLGADDARRGEEGLGKLASRCGYLPLALKIAAALLARKTRLDPARLAVRLGELAKFADDEHDLAAVFNASLGYLAPRELEVFALLGSAPGTDISTPAVAFMVDSEVEDAEEVLEELAAAHLITSPAPGRWAMHDLVAAHARTLTPPTTDSDAPEDENGPGGTGGPADPRELALDRVLDFYTVVADAADDHLRALRGDTPPALFPGREEALGWLDVEIDNLLACVRIARQTHRTRVATRLPQCLSIYLRLRRRFIEAIEVHTLASETALQAGDTGGEASAWNNLGNALHQVRRFDEAIDAHTRAREAFHQTDDSHHEAQAWNNLGNALAEVRRFTEAIGAHTRARDLYQQAGDARGEASAWNNLGTALQEVRRFDEAIDAHTRDLSYCQQVGDAHSEAQAWNNLGLALRQ</sequence>
<dbReference type="InterPro" id="IPR019734">
    <property type="entry name" value="TPR_rpt"/>
</dbReference>
<dbReference type="Proteomes" id="UP000184452">
    <property type="component" value="Unassembled WGS sequence"/>
</dbReference>
<evidence type="ECO:0000256" key="1">
    <source>
        <dbReference type="SAM" id="MobiDB-lite"/>
    </source>
</evidence>
<dbReference type="SUPFAM" id="SSF52540">
    <property type="entry name" value="P-loop containing nucleoside triphosphate hydrolases"/>
    <property type="match status" value="1"/>
</dbReference>
<dbReference type="PRINTS" id="PR00364">
    <property type="entry name" value="DISEASERSIST"/>
</dbReference>
<dbReference type="RefSeq" id="WP_073384450.1">
    <property type="nucleotide sequence ID" value="NZ_FQZK01000055.1"/>
</dbReference>
<dbReference type="PANTHER" id="PTHR47691:SF3">
    <property type="entry name" value="HTH-TYPE TRANSCRIPTIONAL REGULATOR RV0890C-RELATED"/>
    <property type="match status" value="1"/>
</dbReference>
<evidence type="ECO:0000259" key="2">
    <source>
        <dbReference type="Pfam" id="PF13191"/>
    </source>
</evidence>
<feature type="non-terminal residue" evidence="3">
    <location>
        <position position="660"/>
    </location>
</feature>
<accession>A0A1M6WYD1</accession>